<dbReference type="VEuPathDB" id="FungiDB:TRICI_004246"/>
<accession>A0A642V1L3</accession>
<comment type="caution">
    <text evidence="2">The sequence shown here is derived from an EMBL/GenBank/DDBJ whole genome shotgun (WGS) entry which is preliminary data.</text>
</comment>
<reference evidence="2" key="1">
    <citation type="journal article" date="2019" name="G3 (Bethesda)">
        <title>Genome Assemblies of Two Rare Opportunistic Yeast Pathogens: Diutina rugosa (syn. Candida rugosa) and Trichomonascus ciferrii (syn. Candida ciferrii).</title>
        <authorList>
            <person name="Mixao V."/>
            <person name="Saus E."/>
            <person name="Hansen A.P."/>
            <person name="Lass-Florl C."/>
            <person name="Gabaldon T."/>
        </authorList>
    </citation>
    <scope>NUCLEOTIDE SEQUENCE</scope>
    <source>
        <strain evidence="2">CBS 4856</strain>
    </source>
</reference>
<evidence type="ECO:0000256" key="1">
    <source>
        <dbReference type="SAM" id="MobiDB-lite"/>
    </source>
</evidence>
<name>A0A642V1L3_9ASCO</name>
<feature type="region of interest" description="Disordered" evidence="1">
    <location>
        <begin position="14"/>
        <end position="119"/>
    </location>
</feature>
<dbReference type="Proteomes" id="UP000761534">
    <property type="component" value="Unassembled WGS sequence"/>
</dbReference>
<proteinExistence type="predicted"/>
<gene>
    <name evidence="2" type="ORF">TRICI_004246</name>
</gene>
<dbReference type="AlphaFoldDB" id="A0A642V1L3"/>
<keyword evidence="3" id="KW-1185">Reference proteome</keyword>
<evidence type="ECO:0000313" key="2">
    <source>
        <dbReference type="EMBL" id="KAA8910145.1"/>
    </source>
</evidence>
<sequence>MNFDQYLVSIERQLKSETREIDPPAPSNKTLRTPKTTLTSRPRASSASHKDLPPPKGKELLTPGQKPRPRPTLYKNFRLDPLSQPFVTPLKRPHSQTSDQNDRDRQDPTAGFDDPQKQN</sequence>
<organism evidence="2 3">
    <name type="scientific">Trichomonascus ciferrii</name>
    <dbReference type="NCBI Taxonomy" id="44093"/>
    <lineage>
        <taxon>Eukaryota</taxon>
        <taxon>Fungi</taxon>
        <taxon>Dikarya</taxon>
        <taxon>Ascomycota</taxon>
        <taxon>Saccharomycotina</taxon>
        <taxon>Dipodascomycetes</taxon>
        <taxon>Dipodascales</taxon>
        <taxon>Trichomonascaceae</taxon>
        <taxon>Trichomonascus</taxon>
        <taxon>Trichomonascus ciferrii complex</taxon>
    </lineage>
</organism>
<dbReference type="EMBL" id="SWFS01000321">
    <property type="protein sequence ID" value="KAA8910145.1"/>
    <property type="molecule type" value="Genomic_DNA"/>
</dbReference>
<protein>
    <submittedName>
        <fullName evidence="2">Uncharacterized protein</fullName>
    </submittedName>
</protein>
<feature type="compositionally biased region" description="Polar residues" evidence="1">
    <location>
        <begin position="27"/>
        <end position="47"/>
    </location>
</feature>
<feature type="compositionally biased region" description="Basic and acidic residues" evidence="1">
    <location>
        <begin position="48"/>
        <end position="59"/>
    </location>
</feature>
<evidence type="ECO:0000313" key="3">
    <source>
        <dbReference type="Proteomes" id="UP000761534"/>
    </source>
</evidence>